<feature type="compositionally biased region" description="Basic residues" evidence="1">
    <location>
        <begin position="1177"/>
        <end position="1193"/>
    </location>
</feature>
<protein>
    <submittedName>
        <fullName evidence="3">Uncharacterized protein</fullName>
    </submittedName>
</protein>
<organism evidence="3">
    <name type="scientific">Ditylum brightwellii</name>
    <dbReference type="NCBI Taxonomy" id="49249"/>
    <lineage>
        <taxon>Eukaryota</taxon>
        <taxon>Sar</taxon>
        <taxon>Stramenopiles</taxon>
        <taxon>Ochrophyta</taxon>
        <taxon>Bacillariophyta</taxon>
        <taxon>Mediophyceae</taxon>
        <taxon>Lithodesmiophycidae</taxon>
        <taxon>Lithodesmiales</taxon>
        <taxon>Lithodesmiaceae</taxon>
        <taxon>Ditylum</taxon>
    </lineage>
</organism>
<keyword evidence="2" id="KW-0472">Membrane</keyword>
<feature type="compositionally biased region" description="Basic residues" evidence="1">
    <location>
        <begin position="1105"/>
        <end position="1116"/>
    </location>
</feature>
<accession>A0A7S4QHJ4</accession>
<feature type="transmembrane region" description="Helical" evidence="2">
    <location>
        <begin position="1020"/>
        <end position="1041"/>
    </location>
</feature>
<reference evidence="3" key="1">
    <citation type="submission" date="2021-01" db="EMBL/GenBank/DDBJ databases">
        <authorList>
            <person name="Corre E."/>
            <person name="Pelletier E."/>
            <person name="Niang G."/>
            <person name="Scheremetjew M."/>
            <person name="Finn R."/>
            <person name="Kale V."/>
            <person name="Holt S."/>
            <person name="Cochrane G."/>
            <person name="Meng A."/>
            <person name="Brown T."/>
            <person name="Cohen L."/>
        </authorList>
    </citation>
    <scope>NUCLEOTIDE SEQUENCE</scope>
    <source>
        <strain evidence="3">GSO104</strain>
    </source>
</reference>
<keyword evidence="2" id="KW-1133">Transmembrane helix</keyword>
<proteinExistence type="predicted"/>
<feature type="compositionally biased region" description="Basic and acidic residues" evidence="1">
    <location>
        <begin position="1119"/>
        <end position="1138"/>
    </location>
</feature>
<evidence type="ECO:0000313" key="3">
    <source>
        <dbReference type="EMBL" id="CAE4583874.1"/>
    </source>
</evidence>
<dbReference type="Gene3D" id="2.120.10.80">
    <property type="entry name" value="Kelch-type beta propeller"/>
    <property type="match status" value="1"/>
</dbReference>
<dbReference type="SUPFAM" id="SSF117281">
    <property type="entry name" value="Kelch motif"/>
    <property type="match status" value="1"/>
</dbReference>
<dbReference type="InterPro" id="IPR015915">
    <property type="entry name" value="Kelch-typ_b-propeller"/>
</dbReference>
<dbReference type="EMBL" id="HBNS01003615">
    <property type="protein sequence ID" value="CAE4583874.1"/>
    <property type="molecule type" value="Transcribed_RNA"/>
</dbReference>
<feature type="region of interest" description="Disordered" evidence="1">
    <location>
        <begin position="1091"/>
        <end position="1193"/>
    </location>
</feature>
<evidence type="ECO:0000256" key="1">
    <source>
        <dbReference type="SAM" id="MobiDB-lite"/>
    </source>
</evidence>
<evidence type="ECO:0000256" key="2">
    <source>
        <dbReference type="SAM" id="Phobius"/>
    </source>
</evidence>
<dbReference type="PANTHER" id="PTHR23244:SF456">
    <property type="entry name" value="MULTIPLE EPIDERMAL GROWTH FACTOR-LIKE DOMAINS PROTEIN 8"/>
    <property type="match status" value="1"/>
</dbReference>
<keyword evidence="2" id="KW-0812">Transmembrane</keyword>
<name>A0A7S4QHJ4_9STRA</name>
<dbReference type="PANTHER" id="PTHR23244">
    <property type="entry name" value="KELCH REPEAT DOMAIN"/>
    <property type="match status" value="1"/>
</dbReference>
<feature type="compositionally biased region" description="Basic and acidic residues" evidence="1">
    <location>
        <begin position="1160"/>
        <end position="1176"/>
    </location>
</feature>
<feature type="compositionally biased region" description="Basic residues" evidence="1">
    <location>
        <begin position="1139"/>
        <end position="1148"/>
    </location>
</feature>
<gene>
    <name evidence="3" type="ORF">DBRI00130_LOCUS2931</name>
</gene>
<dbReference type="AlphaFoldDB" id="A0A7S4QHJ4"/>
<sequence length="1193" mass="136511">MTTATAKLNIMSHIHQLYPSQCVKINLLLLLLYSAQVVISANWAQLAGPKAQNAATPYIPQEWYKSATTAKRPMWSARWGHALVIINQTSPRNDMTTEENSARIKEAQPRLVLLGGDDYDANKHANLFNSDTHDTVNSTSTKNRLNGGGLRNDVWVSEPPSSRQDSAGWAIESRYLRQNRGIVNSNIVRSEMRWKQTNPGRHSPATWPRGSPQFPNPMTYDDWIICQDFFRGALLDPSICDELQDKCYNSNAEADPSCRAEALWKRSNMWSPRRGHGALVVKNNTIYVIGGRSREFTRMDDARLVGGIQDHRVETMRDHPTTREETLLKNDIWVSEDGLGRQWRLLTPGCKDPQEDVLLQTEVWSRNINDPNVPKSIGSISAKCTKSTDCYGQAECRALTESSDNKVCVCPIFSVREHHAVAVQHRYFVDDNNNSTFTEDYMYVVGGFTSVRQSFCADSSCGSATNEYRLAMDDAWVSNDGVSWVQFKAAFGSRNSFPGRGAHAALVIHADQFKANPDYEENDILWIFGGETSRPQNDDVEYLNDIWSVELQVEPCCRKNNRGEDCRSSSNPLKLEDIGYCLPRSFDWVENRFHAEWTGRSGHVVIYEPASSNNAFQQQVFIVGGKNGSDVFHDVWSWDLRKGEVWRNDFDSKQWYRSTTDAKFYVGPGQRRAMQDDSVSAEMSMPYEHYLTVDSELGILKRIFLPLPDDDIDGAMNTTFATGKLLISKDDIDKMTALNVRTIRDLANADLYTVLKMRGFDFPWKTKNIVSNICYLRSLSIAFVNKCKLDTSHSFATTTAHSGMHRNNQRFGGSAVKISCGFGEDSEPCGQSDWDGCTPLEGITRVDVHGLGDVTVPSSVPDPLRDLEMMNCRQVPEERYFATGAFLNGNIMILGGKGGEDQTVVYRDVWSRDDSFPHAVIETKPLSRTPESSFLFVSNEASAHLFEYKVVDVTERSDVTPWILTTAERGADVSWLDDKKGGPGRGWYIMYVRAIDPSGNKDFQYSSETNVYLWYYVPPLPWGLITGYISSFVFLSLVLFFEYRRRKRKAALERYAIRRMRRKFKLHAMSEGGKTDWRDYYLKRDYKENDRRKKKIRHIPEGTIKGKKQKGKKNTKKMNGIEKRNEKGNESMKKDHERKIMRRRKRIERMKNHSMLSKQTKQDEHKGKVNHKDKERLRRKRARQRHRKMKKIK</sequence>